<comment type="caution">
    <text evidence="1">The sequence shown here is derived from an EMBL/GenBank/DDBJ whole genome shotgun (WGS) entry which is preliminary data.</text>
</comment>
<evidence type="ECO:0000313" key="2">
    <source>
        <dbReference type="Proteomes" id="UP001152888"/>
    </source>
</evidence>
<evidence type="ECO:0000313" key="1">
    <source>
        <dbReference type="EMBL" id="CAH2015045.1"/>
    </source>
</evidence>
<protein>
    <submittedName>
        <fullName evidence="1">Uncharacterized protein</fullName>
    </submittedName>
</protein>
<dbReference type="AlphaFoldDB" id="A0A9P0MIZ6"/>
<dbReference type="EMBL" id="CAKOFQ010008593">
    <property type="protein sequence ID" value="CAH2015045.1"/>
    <property type="molecule type" value="Genomic_DNA"/>
</dbReference>
<proteinExistence type="predicted"/>
<reference evidence="1" key="1">
    <citation type="submission" date="2022-03" db="EMBL/GenBank/DDBJ databases">
        <authorList>
            <person name="Sayadi A."/>
        </authorList>
    </citation>
    <scope>NUCLEOTIDE SEQUENCE</scope>
</reference>
<sequence length="26" mass="2917">MQQRLVPGKGDAVLMETVILPELCKF</sequence>
<accession>A0A9P0MIZ6</accession>
<organism evidence="1 2">
    <name type="scientific">Acanthoscelides obtectus</name>
    <name type="common">Bean weevil</name>
    <name type="synonym">Bruchus obtectus</name>
    <dbReference type="NCBI Taxonomy" id="200917"/>
    <lineage>
        <taxon>Eukaryota</taxon>
        <taxon>Metazoa</taxon>
        <taxon>Ecdysozoa</taxon>
        <taxon>Arthropoda</taxon>
        <taxon>Hexapoda</taxon>
        <taxon>Insecta</taxon>
        <taxon>Pterygota</taxon>
        <taxon>Neoptera</taxon>
        <taxon>Endopterygota</taxon>
        <taxon>Coleoptera</taxon>
        <taxon>Polyphaga</taxon>
        <taxon>Cucujiformia</taxon>
        <taxon>Chrysomeloidea</taxon>
        <taxon>Chrysomelidae</taxon>
        <taxon>Bruchinae</taxon>
        <taxon>Bruchini</taxon>
        <taxon>Acanthoscelides</taxon>
    </lineage>
</organism>
<gene>
    <name evidence="1" type="ORF">ACAOBT_LOCUS34473</name>
</gene>
<keyword evidence="2" id="KW-1185">Reference proteome</keyword>
<name>A0A9P0MIZ6_ACAOB</name>
<dbReference type="Proteomes" id="UP001152888">
    <property type="component" value="Unassembled WGS sequence"/>
</dbReference>